<dbReference type="OrthoDB" id="9757917at2"/>
<feature type="region of interest" description="Disordered" evidence="1">
    <location>
        <begin position="347"/>
        <end position="371"/>
    </location>
</feature>
<dbReference type="STRING" id="573370.DMR_37590"/>
<dbReference type="eggNOG" id="COG1305">
    <property type="taxonomic scope" value="Bacteria"/>
</dbReference>
<proteinExistence type="predicted"/>
<organism evidence="2 3">
    <name type="scientific">Solidesulfovibrio magneticus (strain ATCC 700980 / DSM 13731 / RS-1)</name>
    <name type="common">Desulfovibrio magneticus</name>
    <dbReference type="NCBI Taxonomy" id="573370"/>
    <lineage>
        <taxon>Bacteria</taxon>
        <taxon>Pseudomonadati</taxon>
        <taxon>Thermodesulfobacteriota</taxon>
        <taxon>Desulfovibrionia</taxon>
        <taxon>Desulfovibrionales</taxon>
        <taxon>Desulfovibrionaceae</taxon>
        <taxon>Solidesulfovibrio</taxon>
    </lineage>
</organism>
<dbReference type="RefSeq" id="WP_015862391.1">
    <property type="nucleotide sequence ID" value="NC_012796.1"/>
</dbReference>
<dbReference type="HOGENOM" id="CLU_684624_0_0_7"/>
<accession>C4XMC5</accession>
<sequence>MPRQNCCVRGVPSRGAWALTVLYRALAAVLLAGLLAPAALAGPSSSWEFAKVGLNGALYPSLMLNIAKMKLEMQHNDNELGDPNGLFGVSVVAPRAGAKAVVELVSSSPLVNPGRVEVALARKGKKYMVYPFLTYADAILLNHQPIPTTMTARLWLDGIAQGERTARVVIASVNDCVHSFDDDDDYYDTDWLYAAYVNENHPVVQQILREALATGEVSSFTGYQADARGVRKQVKAVWQALRRRGIRYSSINRPSAKPEGVGVQHVRLLAEALATRQANCVEGSCLLASVFYKIGLETSLVSLPEHMLVAVDLDPKGRQPLYLETTMLDDGSFEEAAESGGEQVAEALEQARKAAARKKAGKSPNDDDEEAVNFISIREMRQAGVLPIPDPGAGRAPWSPAK</sequence>
<dbReference type="AlphaFoldDB" id="C4XMC5"/>
<evidence type="ECO:0000313" key="3">
    <source>
        <dbReference type="Proteomes" id="UP000009071"/>
    </source>
</evidence>
<reference evidence="2 3" key="1">
    <citation type="journal article" date="2009" name="Genome Res.">
        <title>Whole genome sequence of Desulfovibrio magneticus strain RS-1 revealed common gene clusters in magnetotactic bacteria.</title>
        <authorList>
            <person name="Nakazawa H."/>
            <person name="Arakaki A."/>
            <person name="Narita-Yamada S."/>
            <person name="Yashiro I."/>
            <person name="Jinno K."/>
            <person name="Aoki N."/>
            <person name="Tsuruyama A."/>
            <person name="Okamura Y."/>
            <person name="Tanikawa S."/>
            <person name="Fujita N."/>
            <person name="Takeyama H."/>
            <person name="Matsunaga T."/>
        </authorList>
    </citation>
    <scope>NUCLEOTIDE SEQUENCE [LARGE SCALE GENOMIC DNA]</scope>
    <source>
        <strain evidence="3">ATCC 700980 / DSM 13731 / RS-1</strain>
    </source>
</reference>
<dbReference type="EMBL" id="AP010904">
    <property type="protein sequence ID" value="BAH77250.1"/>
    <property type="molecule type" value="Genomic_DNA"/>
</dbReference>
<evidence type="ECO:0000313" key="2">
    <source>
        <dbReference type="EMBL" id="BAH77250.1"/>
    </source>
</evidence>
<name>C4XMC5_SOLM1</name>
<gene>
    <name evidence="2" type="ordered locus">DMR_37590</name>
</gene>
<dbReference type="Proteomes" id="UP000009071">
    <property type="component" value="Chromosome"/>
</dbReference>
<dbReference type="KEGG" id="dma:DMR_37590"/>
<protein>
    <submittedName>
        <fullName evidence="2">Uncharacterized protein</fullName>
    </submittedName>
</protein>
<keyword evidence="3" id="KW-1185">Reference proteome</keyword>
<evidence type="ECO:0000256" key="1">
    <source>
        <dbReference type="SAM" id="MobiDB-lite"/>
    </source>
</evidence>